<comment type="caution">
    <text evidence="8">The sequence shown here is derived from an EMBL/GenBank/DDBJ whole genome shotgun (WGS) entry which is preliminary data.</text>
</comment>
<keyword evidence="9" id="KW-1185">Reference proteome</keyword>
<dbReference type="Pfam" id="PF01566">
    <property type="entry name" value="Nramp"/>
    <property type="match status" value="1"/>
</dbReference>
<evidence type="ECO:0000313" key="9">
    <source>
        <dbReference type="Proteomes" id="UP001158050"/>
    </source>
</evidence>
<keyword evidence="3 7" id="KW-0812">Transmembrane</keyword>
<evidence type="ECO:0000256" key="4">
    <source>
        <dbReference type="ARBA" id="ARBA00022847"/>
    </source>
</evidence>
<protein>
    <submittedName>
        <fullName evidence="8">NRAMP (Natural resistance-associated macrophage protein) metal ion transporters</fullName>
    </submittedName>
</protein>
<evidence type="ECO:0000256" key="3">
    <source>
        <dbReference type="ARBA" id="ARBA00022692"/>
    </source>
</evidence>
<feature type="transmembrane region" description="Helical" evidence="7">
    <location>
        <begin position="404"/>
        <end position="423"/>
    </location>
</feature>
<keyword evidence="4" id="KW-0769">Symport</keyword>
<dbReference type="PANTHER" id="PTHR11706:SF33">
    <property type="entry name" value="NATURAL RESISTANCE-ASSOCIATED MACROPHAGE PROTEIN 2"/>
    <property type="match status" value="1"/>
</dbReference>
<sequence length="463" mass="50989">MRKVFLMMKNSLLQRIEKNDQLIVYCIQKQLIMSVKHQVENQTKKIKKFFGLLGPGLTTGAADDDPSGIATYSQTGAQFGYAQLWTALYMLPFMTAVQEACARIGMVTGKGLTGVIKEHYSKKILYSSVGLVVIANTINIGADIGAMAAAAQLIIPADIVILMLFFTISILTLEVFTSYRVYSKVLKWLALSLLAYPLTAFIIDQPWKEVLKASIVPHFEFSFNFLFIITGVFGTTITPYMFFWQASQEVEEENERGLIQDGKPNIGWRHIHAMRKDNSIGMVISEFTTWCIILVGGTVLHSAHITDINTAADAAKALEPLVQSFPNSGLISKIIFATGIIGLGLLAVPVLSGSASYAVSEAFNWNASLNLKFTKAKGFYMVIIISTLIGLCMNFIVINPVKALVYTAVLNGVAAVPLLFLIIRISASESIMGEFKSRWLSKSLLWATFFFMAAASIAMFFTI</sequence>
<dbReference type="EMBL" id="FXUO01000005">
    <property type="protein sequence ID" value="SMP93959.1"/>
    <property type="molecule type" value="Genomic_DNA"/>
</dbReference>
<feature type="transmembrane region" description="Helical" evidence="7">
    <location>
        <begin position="148"/>
        <end position="173"/>
    </location>
</feature>
<evidence type="ECO:0000256" key="7">
    <source>
        <dbReference type="SAM" id="Phobius"/>
    </source>
</evidence>
<feature type="transmembrane region" description="Helical" evidence="7">
    <location>
        <begin position="279"/>
        <end position="300"/>
    </location>
</feature>
<feature type="transmembrane region" description="Helical" evidence="7">
    <location>
        <begin position="185"/>
        <end position="203"/>
    </location>
</feature>
<keyword evidence="5 7" id="KW-1133">Transmembrane helix</keyword>
<name>A0ABY1R5Q9_9FLAO</name>
<accession>A0ABY1R5Q9</accession>
<feature type="transmembrane region" description="Helical" evidence="7">
    <location>
        <begin position="334"/>
        <end position="359"/>
    </location>
</feature>
<evidence type="ECO:0000256" key="2">
    <source>
        <dbReference type="ARBA" id="ARBA00022448"/>
    </source>
</evidence>
<keyword evidence="6 7" id="KW-0472">Membrane</keyword>
<feature type="transmembrane region" description="Helical" evidence="7">
    <location>
        <begin position="444"/>
        <end position="462"/>
    </location>
</feature>
<feature type="transmembrane region" description="Helical" evidence="7">
    <location>
        <begin position="379"/>
        <end position="398"/>
    </location>
</feature>
<comment type="subcellular location">
    <subcellularLocation>
        <location evidence="1">Membrane</location>
        <topology evidence="1">Multi-pass membrane protein</topology>
    </subcellularLocation>
</comment>
<evidence type="ECO:0000313" key="8">
    <source>
        <dbReference type="EMBL" id="SMP93959.1"/>
    </source>
</evidence>
<organism evidence="8 9">
    <name type="scientific">Epilithonimonas pallida</name>
    <dbReference type="NCBI Taxonomy" id="373671"/>
    <lineage>
        <taxon>Bacteria</taxon>
        <taxon>Pseudomonadati</taxon>
        <taxon>Bacteroidota</taxon>
        <taxon>Flavobacteriia</taxon>
        <taxon>Flavobacteriales</taxon>
        <taxon>Weeksellaceae</taxon>
        <taxon>Chryseobacterium group</taxon>
        <taxon>Epilithonimonas</taxon>
    </lineage>
</organism>
<reference evidence="8 9" key="1">
    <citation type="submission" date="2017-05" db="EMBL/GenBank/DDBJ databases">
        <authorList>
            <person name="Varghese N."/>
            <person name="Submissions S."/>
        </authorList>
    </citation>
    <scope>NUCLEOTIDE SEQUENCE [LARGE SCALE GENOMIC DNA]</scope>
    <source>
        <strain evidence="8 9">DSM 18015</strain>
    </source>
</reference>
<evidence type="ECO:0000256" key="6">
    <source>
        <dbReference type="ARBA" id="ARBA00023136"/>
    </source>
</evidence>
<dbReference type="PANTHER" id="PTHR11706">
    <property type="entry name" value="SOLUTE CARRIER PROTEIN FAMILY 11 MEMBER"/>
    <property type="match status" value="1"/>
</dbReference>
<proteinExistence type="predicted"/>
<feature type="transmembrane region" description="Helical" evidence="7">
    <location>
        <begin position="124"/>
        <end position="142"/>
    </location>
</feature>
<evidence type="ECO:0000256" key="5">
    <source>
        <dbReference type="ARBA" id="ARBA00022989"/>
    </source>
</evidence>
<dbReference type="Proteomes" id="UP001158050">
    <property type="component" value="Unassembled WGS sequence"/>
</dbReference>
<keyword evidence="2" id="KW-0813">Transport</keyword>
<evidence type="ECO:0000256" key="1">
    <source>
        <dbReference type="ARBA" id="ARBA00004141"/>
    </source>
</evidence>
<dbReference type="InterPro" id="IPR001046">
    <property type="entry name" value="NRAMP_fam"/>
</dbReference>
<gene>
    <name evidence="8" type="ORF">SAMN05421679_105207</name>
</gene>
<feature type="transmembrane region" description="Helical" evidence="7">
    <location>
        <begin position="223"/>
        <end position="243"/>
    </location>
</feature>